<keyword evidence="1" id="KW-1133">Transmembrane helix</keyword>
<dbReference type="Pfam" id="PF07331">
    <property type="entry name" value="TctB"/>
    <property type="match status" value="1"/>
</dbReference>
<name>A0A1Y3PS03_9BACI</name>
<protein>
    <recommendedName>
        <fullName evidence="2">DUF1468 domain-containing protein</fullName>
    </recommendedName>
</protein>
<feature type="transmembrane region" description="Helical" evidence="1">
    <location>
        <begin position="79"/>
        <end position="111"/>
    </location>
</feature>
<dbReference type="Proteomes" id="UP000196475">
    <property type="component" value="Unassembled WGS sequence"/>
</dbReference>
<evidence type="ECO:0000259" key="2">
    <source>
        <dbReference type="Pfam" id="PF07331"/>
    </source>
</evidence>
<evidence type="ECO:0000313" key="3">
    <source>
        <dbReference type="EMBL" id="OUM90133.1"/>
    </source>
</evidence>
<sequence>MKKWNAGVWAGIAFALFSLTFFLLSLEFPYTGPVGPGPGFLPLWISGIMFVLSVFYILESIKDKDGPKEPMPRGAALRSVLFILACLVAYLILMPILGFILASVLFLFTLFVRHYKWYISIGAALLVTFFLFWLFGSVLNVSFPQGIFGW</sequence>
<gene>
    <name evidence="3" type="ORF">BAA01_11355</name>
</gene>
<evidence type="ECO:0000256" key="1">
    <source>
        <dbReference type="SAM" id="Phobius"/>
    </source>
</evidence>
<dbReference type="EMBL" id="LZRT01000021">
    <property type="protein sequence ID" value="OUM90133.1"/>
    <property type="molecule type" value="Genomic_DNA"/>
</dbReference>
<evidence type="ECO:0000313" key="4">
    <source>
        <dbReference type="Proteomes" id="UP000196475"/>
    </source>
</evidence>
<dbReference type="AlphaFoldDB" id="A0A1Y3PS03"/>
<accession>A0A1Y3PS03</accession>
<feature type="transmembrane region" description="Helical" evidence="1">
    <location>
        <begin position="39"/>
        <end position="58"/>
    </location>
</feature>
<keyword evidence="1" id="KW-0472">Membrane</keyword>
<reference evidence="4" key="1">
    <citation type="submission" date="2016-06" db="EMBL/GenBank/DDBJ databases">
        <authorList>
            <person name="Nascimento L."/>
            <person name="Pereira R.V."/>
            <person name="Martins L.F."/>
            <person name="Quaggio R.B."/>
            <person name="Silva A.M."/>
            <person name="Setubal J.C."/>
        </authorList>
    </citation>
    <scope>NUCLEOTIDE SEQUENCE [LARGE SCALE GENOMIC DNA]</scope>
</reference>
<dbReference type="InterPro" id="IPR009936">
    <property type="entry name" value="DUF1468"/>
</dbReference>
<keyword evidence="1" id="KW-0812">Transmembrane</keyword>
<comment type="caution">
    <text evidence="3">The sequence shown here is derived from an EMBL/GenBank/DDBJ whole genome shotgun (WGS) entry which is preliminary data.</text>
</comment>
<organism evidence="3 4">
    <name type="scientific">Bacillus thermozeamaize</name>
    <dbReference type="NCBI Taxonomy" id="230954"/>
    <lineage>
        <taxon>Bacteria</taxon>
        <taxon>Bacillati</taxon>
        <taxon>Bacillota</taxon>
        <taxon>Bacilli</taxon>
        <taxon>Bacillales</taxon>
        <taxon>Bacillaceae</taxon>
        <taxon>Bacillus</taxon>
    </lineage>
</organism>
<proteinExistence type="predicted"/>
<feature type="domain" description="DUF1468" evidence="2">
    <location>
        <begin position="9"/>
        <end position="144"/>
    </location>
</feature>
<feature type="transmembrane region" description="Helical" evidence="1">
    <location>
        <begin position="117"/>
        <end position="135"/>
    </location>
</feature>